<keyword evidence="3" id="KW-1185">Reference proteome</keyword>
<comment type="caution">
    <text evidence="2">The sequence shown here is derived from an EMBL/GenBank/DDBJ whole genome shotgun (WGS) entry which is preliminary data.</text>
</comment>
<keyword evidence="1" id="KW-0472">Membrane</keyword>
<feature type="transmembrane region" description="Helical" evidence="1">
    <location>
        <begin position="296"/>
        <end position="317"/>
    </location>
</feature>
<feature type="transmembrane region" description="Helical" evidence="1">
    <location>
        <begin position="90"/>
        <end position="107"/>
    </location>
</feature>
<evidence type="ECO:0000256" key="1">
    <source>
        <dbReference type="SAM" id="Phobius"/>
    </source>
</evidence>
<feature type="transmembrane region" description="Helical" evidence="1">
    <location>
        <begin position="361"/>
        <end position="382"/>
    </location>
</feature>
<dbReference type="EMBL" id="JAFCJH010000004">
    <property type="protein sequence ID" value="MBR0795011.1"/>
    <property type="molecule type" value="Genomic_DNA"/>
</dbReference>
<feature type="transmembrane region" description="Helical" evidence="1">
    <location>
        <begin position="329"/>
        <end position="349"/>
    </location>
</feature>
<feature type="transmembrane region" description="Helical" evidence="1">
    <location>
        <begin position="215"/>
        <end position="235"/>
    </location>
</feature>
<keyword evidence="1" id="KW-0812">Transmembrane</keyword>
<gene>
    <name evidence="2" type="ORF">JQ615_06400</name>
</gene>
<feature type="transmembrane region" description="Helical" evidence="1">
    <location>
        <begin position="241"/>
        <end position="258"/>
    </location>
</feature>
<keyword evidence="1" id="KW-1133">Transmembrane helix</keyword>
<dbReference type="RefSeq" id="WP_212492083.1">
    <property type="nucleotide sequence ID" value="NZ_JAFCJH010000004.1"/>
</dbReference>
<feature type="transmembrane region" description="Helical" evidence="1">
    <location>
        <begin position="63"/>
        <end position="83"/>
    </location>
</feature>
<feature type="transmembrane region" description="Helical" evidence="1">
    <location>
        <begin position="176"/>
        <end position="195"/>
    </location>
</feature>
<dbReference type="Proteomes" id="UP001315278">
    <property type="component" value="Unassembled WGS sequence"/>
</dbReference>
<feature type="transmembrane region" description="Helical" evidence="1">
    <location>
        <begin position="146"/>
        <end position="164"/>
    </location>
</feature>
<feature type="transmembrane region" description="Helical" evidence="1">
    <location>
        <begin position="270"/>
        <end position="290"/>
    </location>
</feature>
<protein>
    <submittedName>
        <fullName evidence="2">NnrS family protein</fullName>
    </submittedName>
</protein>
<accession>A0ABS5FDZ2</accession>
<feature type="transmembrane region" description="Helical" evidence="1">
    <location>
        <begin position="20"/>
        <end position="43"/>
    </location>
</feature>
<evidence type="ECO:0000313" key="3">
    <source>
        <dbReference type="Proteomes" id="UP001315278"/>
    </source>
</evidence>
<sequence length="392" mass="41890">MATMQKLRTYQGPALFSYGFRPFFLFGAAYAGVIIPLWLVVFTGHITLPTAFAPRDWHVHEMLFGYVGAVIAGFLLTAVPNWTGRLPIQGVRLVVLFAVWVVGRGATTFSEVLGWQVALALDAIFLLLLAVAVAREIVVGRKWNNLKVVTIITLLAAVNIAFHVEAHFCGFAEYSTRASVALVVMLVCVIGGRIVPSFTRNWLARREPGPLPVPFNRFDAVTLVFGACVMVAWVLAPSGRLVATALAFAGVLQFIRLVRWAGYRTSSDPLVLILHIAYAFVPAGFLLSALSALDVVAPGAGMHAWTGGAIGAMTLAVMTRASLGHTGQALSASVLTQVIYAAVVVAAMARVCASVDSRHSVVLLTVAGVAWVGAFIGFAFAYGPLLCHARKL</sequence>
<reference evidence="3" key="1">
    <citation type="journal article" date="2021" name="ISME J.">
        <title>Evolutionary origin and ecological implication of a unique nif island in free-living Bradyrhizobium lineages.</title>
        <authorList>
            <person name="Tao J."/>
        </authorList>
    </citation>
    <scope>NUCLEOTIDE SEQUENCE [LARGE SCALE GENOMIC DNA]</scope>
    <source>
        <strain evidence="3">SZCCT0434</strain>
    </source>
</reference>
<evidence type="ECO:0000313" key="2">
    <source>
        <dbReference type="EMBL" id="MBR0795011.1"/>
    </source>
</evidence>
<feature type="transmembrane region" description="Helical" evidence="1">
    <location>
        <begin position="113"/>
        <end position="134"/>
    </location>
</feature>
<name>A0ABS5FDZ2_9BRAD</name>
<organism evidence="2 3">
    <name type="scientific">Bradyrhizobium jicamae</name>
    <dbReference type="NCBI Taxonomy" id="280332"/>
    <lineage>
        <taxon>Bacteria</taxon>
        <taxon>Pseudomonadati</taxon>
        <taxon>Pseudomonadota</taxon>
        <taxon>Alphaproteobacteria</taxon>
        <taxon>Hyphomicrobiales</taxon>
        <taxon>Nitrobacteraceae</taxon>
        <taxon>Bradyrhizobium</taxon>
    </lineage>
</organism>
<proteinExistence type="predicted"/>
<dbReference type="Pfam" id="PF05940">
    <property type="entry name" value="NnrS"/>
    <property type="match status" value="1"/>
</dbReference>
<dbReference type="InterPro" id="IPR010266">
    <property type="entry name" value="NnrS"/>
</dbReference>